<dbReference type="PROSITE" id="PS00175">
    <property type="entry name" value="PG_MUTASE"/>
    <property type="match status" value="1"/>
</dbReference>
<dbReference type="GO" id="GO:0043456">
    <property type="term" value="P:regulation of pentose-phosphate shunt"/>
    <property type="evidence" value="ECO:0007669"/>
    <property type="project" value="TreeGrafter"/>
</dbReference>
<accession>A0A6A6JAZ1</accession>
<evidence type="ECO:0000256" key="4">
    <source>
        <dbReference type="SAM" id="MobiDB-lite"/>
    </source>
</evidence>
<dbReference type="InterPro" id="IPR001345">
    <property type="entry name" value="PG/BPGM_mutase_AS"/>
</dbReference>
<dbReference type="InterPro" id="IPR013078">
    <property type="entry name" value="His_Pase_superF_clade-1"/>
</dbReference>
<dbReference type="Gene3D" id="3.40.50.1240">
    <property type="entry name" value="Phosphoglycerate mutase-like"/>
    <property type="match status" value="1"/>
</dbReference>
<dbReference type="GO" id="GO:0005829">
    <property type="term" value="C:cytosol"/>
    <property type="evidence" value="ECO:0007669"/>
    <property type="project" value="TreeGrafter"/>
</dbReference>
<evidence type="ECO:0000313" key="6">
    <source>
        <dbReference type="Proteomes" id="UP000800097"/>
    </source>
</evidence>
<dbReference type="GeneID" id="54553596"/>
<dbReference type="InterPro" id="IPR029033">
    <property type="entry name" value="His_PPase_superfam"/>
</dbReference>
<dbReference type="Pfam" id="PF00300">
    <property type="entry name" value="His_Phos_1"/>
    <property type="match status" value="1"/>
</dbReference>
<dbReference type="SMART" id="SM00855">
    <property type="entry name" value="PGAM"/>
    <property type="match status" value="1"/>
</dbReference>
<evidence type="ECO:0000313" key="5">
    <source>
        <dbReference type="EMBL" id="KAF2272796.1"/>
    </source>
</evidence>
<feature type="binding site" evidence="3">
    <location>
        <position position="68"/>
    </location>
    <ligand>
        <name>substrate</name>
    </ligand>
</feature>
<dbReference type="GO" id="GO:0045820">
    <property type="term" value="P:negative regulation of glycolytic process"/>
    <property type="evidence" value="ECO:0007669"/>
    <property type="project" value="TreeGrafter"/>
</dbReference>
<name>A0A6A6JAZ1_WESOR</name>
<dbReference type="CDD" id="cd07067">
    <property type="entry name" value="HP_PGM_like"/>
    <property type="match status" value="1"/>
</dbReference>
<keyword evidence="1" id="KW-0378">Hydrolase</keyword>
<feature type="binding site" evidence="3">
    <location>
        <begin position="16"/>
        <end position="23"/>
    </location>
    <ligand>
        <name>substrate</name>
    </ligand>
</feature>
<dbReference type="Proteomes" id="UP000800097">
    <property type="component" value="Unassembled WGS sequence"/>
</dbReference>
<feature type="region of interest" description="Disordered" evidence="4">
    <location>
        <begin position="312"/>
        <end position="337"/>
    </location>
</feature>
<dbReference type="GO" id="GO:0004331">
    <property type="term" value="F:fructose-2,6-bisphosphate 2-phosphatase activity"/>
    <property type="evidence" value="ECO:0007669"/>
    <property type="project" value="TreeGrafter"/>
</dbReference>
<dbReference type="InterPro" id="IPR051695">
    <property type="entry name" value="Phosphoglycerate_Mutase"/>
</dbReference>
<keyword evidence="6" id="KW-1185">Reference proteome</keyword>
<evidence type="ECO:0000256" key="2">
    <source>
        <dbReference type="PIRSR" id="PIRSR613078-1"/>
    </source>
</evidence>
<dbReference type="AlphaFoldDB" id="A0A6A6JAZ1"/>
<feature type="region of interest" description="Disordered" evidence="4">
    <location>
        <begin position="113"/>
        <end position="134"/>
    </location>
</feature>
<dbReference type="PANTHER" id="PTHR46517">
    <property type="entry name" value="FRUCTOSE-2,6-BISPHOSPHATASE TIGAR"/>
    <property type="match status" value="1"/>
</dbReference>
<evidence type="ECO:0000256" key="3">
    <source>
        <dbReference type="PIRSR" id="PIRSR613078-2"/>
    </source>
</evidence>
<protein>
    <submittedName>
        <fullName evidence="5">Phosphoglycerate mutase-like protein</fullName>
    </submittedName>
</protein>
<sequence length="337" mass="37073">MGSTATTTGLRLYLIRHGETVDNVGSVYAGRRDSELTSHGYQQAKRLGAYFHSQGIVFTHLFSSQLQRAAKTAAQIRDAQVTRATTIDGESTAPDVVHLPVLVEQDFGSLEGKKWNEPRTDAKSTGKEHSRQQHKEIPGLVNVESRDSMAQRADTFLDQHLLPLLDERPGSHVVAVVSHGIFLSVLWSQLLSRLPRNNVTLSSDVMASIRGYSLERLGGWSNTGYLELHVKTIAMYTAASAPNQSLTADPDTVHSYAKAQSGLHNSAPDSRNVAAKPFVDFGRSKSRLLHSWLVTIEAVNARDHLKGLKRTRGGIGSASHDASQQSIDRFFKKRKVE</sequence>
<dbReference type="PANTHER" id="PTHR46517:SF1">
    <property type="entry name" value="FRUCTOSE-2,6-BISPHOSPHATASE TIGAR"/>
    <property type="match status" value="1"/>
</dbReference>
<proteinExistence type="predicted"/>
<dbReference type="EMBL" id="ML986516">
    <property type="protein sequence ID" value="KAF2272796.1"/>
    <property type="molecule type" value="Genomic_DNA"/>
</dbReference>
<organism evidence="5 6">
    <name type="scientific">Westerdykella ornata</name>
    <dbReference type="NCBI Taxonomy" id="318751"/>
    <lineage>
        <taxon>Eukaryota</taxon>
        <taxon>Fungi</taxon>
        <taxon>Dikarya</taxon>
        <taxon>Ascomycota</taxon>
        <taxon>Pezizomycotina</taxon>
        <taxon>Dothideomycetes</taxon>
        <taxon>Pleosporomycetidae</taxon>
        <taxon>Pleosporales</taxon>
        <taxon>Sporormiaceae</taxon>
        <taxon>Westerdykella</taxon>
    </lineage>
</organism>
<feature type="active site" description="Proton donor/acceptor" evidence="2">
    <location>
        <position position="104"/>
    </location>
</feature>
<reference evidence="5" key="1">
    <citation type="journal article" date="2020" name="Stud. Mycol.">
        <title>101 Dothideomycetes genomes: a test case for predicting lifestyles and emergence of pathogens.</title>
        <authorList>
            <person name="Haridas S."/>
            <person name="Albert R."/>
            <person name="Binder M."/>
            <person name="Bloem J."/>
            <person name="Labutti K."/>
            <person name="Salamov A."/>
            <person name="Andreopoulos B."/>
            <person name="Baker S."/>
            <person name="Barry K."/>
            <person name="Bills G."/>
            <person name="Bluhm B."/>
            <person name="Cannon C."/>
            <person name="Castanera R."/>
            <person name="Culley D."/>
            <person name="Daum C."/>
            <person name="Ezra D."/>
            <person name="Gonzalez J."/>
            <person name="Henrissat B."/>
            <person name="Kuo A."/>
            <person name="Liang C."/>
            <person name="Lipzen A."/>
            <person name="Lutzoni F."/>
            <person name="Magnuson J."/>
            <person name="Mondo S."/>
            <person name="Nolan M."/>
            <person name="Ohm R."/>
            <person name="Pangilinan J."/>
            <person name="Park H.-J."/>
            <person name="Ramirez L."/>
            <person name="Alfaro M."/>
            <person name="Sun H."/>
            <person name="Tritt A."/>
            <person name="Yoshinaga Y."/>
            <person name="Zwiers L.-H."/>
            <person name="Turgeon B."/>
            <person name="Goodwin S."/>
            <person name="Spatafora J."/>
            <person name="Crous P."/>
            <person name="Grigoriev I."/>
        </authorList>
    </citation>
    <scope>NUCLEOTIDE SEQUENCE</scope>
    <source>
        <strain evidence="5">CBS 379.55</strain>
    </source>
</reference>
<feature type="active site" description="Tele-phosphohistidine intermediate" evidence="2">
    <location>
        <position position="17"/>
    </location>
</feature>
<dbReference type="RefSeq" id="XP_033650335.1">
    <property type="nucleotide sequence ID" value="XM_033800421.1"/>
</dbReference>
<dbReference type="OrthoDB" id="354304at2759"/>
<dbReference type="SUPFAM" id="SSF53254">
    <property type="entry name" value="Phosphoglycerate mutase-like"/>
    <property type="match status" value="1"/>
</dbReference>
<gene>
    <name evidence="5" type="ORF">EI97DRAFT_452739</name>
</gene>
<evidence type="ECO:0000256" key="1">
    <source>
        <dbReference type="ARBA" id="ARBA00022801"/>
    </source>
</evidence>